<comment type="caution">
    <text evidence="1">The sequence shown here is derived from an EMBL/GenBank/DDBJ whole genome shotgun (WGS) entry which is preliminary data.</text>
</comment>
<accession>A0ABY3P7D9</accession>
<evidence type="ECO:0000313" key="2">
    <source>
        <dbReference type="Proteomes" id="UP000323910"/>
    </source>
</evidence>
<evidence type="ECO:0000313" key="1">
    <source>
        <dbReference type="EMBL" id="TYT34974.1"/>
    </source>
</evidence>
<reference evidence="1 2" key="1">
    <citation type="submission" date="2019-08" db="EMBL/GenBank/DDBJ databases">
        <title>The draft genome of Lelliottia nimipressuralis strain CICC 24156.</title>
        <authorList>
            <person name="Wu W."/>
            <person name="Feng Y."/>
            <person name="Zong Z."/>
        </authorList>
    </citation>
    <scope>NUCLEOTIDE SEQUENCE [LARGE SCALE GENOMIC DNA]</scope>
    <source>
        <strain evidence="1 2">CICC 24156</strain>
    </source>
</reference>
<dbReference type="Pfam" id="PF06163">
    <property type="entry name" value="DUF977"/>
    <property type="match status" value="1"/>
</dbReference>
<protein>
    <submittedName>
        <fullName evidence="1">DUF977 family protein</fullName>
    </submittedName>
</protein>
<proteinExistence type="predicted"/>
<dbReference type="RefSeq" id="WP_129036250.1">
    <property type="nucleotide sequence ID" value="NZ_SDDX01000028.1"/>
</dbReference>
<name>A0ABY3P7D9_9ENTR</name>
<dbReference type="Proteomes" id="UP000323910">
    <property type="component" value="Unassembled WGS sequence"/>
</dbReference>
<dbReference type="EMBL" id="VTFR01000002">
    <property type="protein sequence ID" value="TYT34974.1"/>
    <property type="molecule type" value="Genomic_DNA"/>
</dbReference>
<organism evidence="1 2">
    <name type="scientific">Lelliottia nimipressuralis</name>
    <dbReference type="NCBI Taxonomy" id="69220"/>
    <lineage>
        <taxon>Bacteria</taxon>
        <taxon>Pseudomonadati</taxon>
        <taxon>Pseudomonadota</taxon>
        <taxon>Gammaproteobacteria</taxon>
        <taxon>Enterobacterales</taxon>
        <taxon>Enterobacteriaceae</taxon>
        <taxon>Lelliottia</taxon>
    </lineage>
</organism>
<keyword evidence="2" id="KW-1185">Reference proteome</keyword>
<gene>
    <name evidence="1" type="ORF">FZO59_04890</name>
</gene>
<dbReference type="InterPro" id="IPR010382">
    <property type="entry name" value="DUF977"/>
</dbReference>
<sequence length="129" mass="14851">MANKTQPEWIQKFIDHTHEHGRLTTAQAEAMTGFTRRTLQHYLRDAVALGELYRTPKQGIFVDVAGYRRWLAEQKKVMALARELAREVAETAQDALKKTPYDPELNVICRECRNSPAMKRVLSFYGATQ</sequence>